<dbReference type="AlphaFoldDB" id="A0A1J1ISY7"/>
<keyword evidence="2" id="KW-1185">Reference proteome</keyword>
<gene>
    <name evidence="1" type="ORF">CLUMA_CG016590</name>
</gene>
<name>A0A1J1ISY7_9DIPT</name>
<dbReference type="Proteomes" id="UP000183832">
    <property type="component" value="Unassembled WGS sequence"/>
</dbReference>
<reference evidence="1 2" key="1">
    <citation type="submission" date="2015-04" db="EMBL/GenBank/DDBJ databases">
        <authorList>
            <person name="Syromyatnikov M.Y."/>
            <person name="Popov V.N."/>
        </authorList>
    </citation>
    <scope>NUCLEOTIDE SEQUENCE [LARGE SCALE GENOMIC DNA]</scope>
</reference>
<proteinExistence type="predicted"/>
<evidence type="ECO:0000313" key="1">
    <source>
        <dbReference type="EMBL" id="CRL03355.1"/>
    </source>
</evidence>
<accession>A0A1J1ISY7</accession>
<evidence type="ECO:0000313" key="2">
    <source>
        <dbReference type="Proteomes" id="UP000183832"/>
    </source>
</evidence>
<sequence length="47" mass="5120">MSFKKRDAIRCSSAIASFICASQRASASPMRASRLTSAVRAIPKDFK</sequence>
<dbReference type="EMBL" id="CVRI01000059">
    <property type="protein sequence ID" value="CRL03355.1"/>
    <property type="molecule type" value="Genomic_DNA"/>
</dbReference>
<protein>
    <submittedName>
        <fullName evidence="1">CLUMA_CG016590, isoform A</fullName>
    </submittedName>
</protein>
<organism evidence="1 2">
    <name type="scientific">Clunio marinus</name>
    <dbReference type="NCBI Taxonomy" id="568069"/>
    <lineage>
        <taxon>Eukaryota</taxon>
        <taxon>Metazoa</taxon>
        <taxon>Ecdysozoa</taxon>
        <taxon>Arthropoda</taxon>
        <taxon>Hexapoda</taxon>
        <taxon>Insecta</taxon>
        <taxon>Pterygota</taxon>
        <taxon>Neoptera</taxon>
        <taxon>Endopterygota</taxon>
        <taxon>Diptera</taxon>
        <taxon>Nematocera</taxon>
        <taxon>Chironomoidea</taxon>
        <taxon>Chironomidae</taxon>
        <taxon>Clunio</taxon>
    </lineage>
</organism>